<proteinExistence type="predicted"/>
<dbReference type="Gene3D" id="3.40.50.1360">
    <property type="match status" value="1"/>
</dbReference>
<reference evidence="2 3" key="1">
    <citation type="submission" date="2019-09" db="EMBL/GenBank/DDBJ databases">
        <title>Bird 10,000 Genomes (B10K) Project - Family phase.</title>
        <authorList>
            <person name="Zhang G."/>
        </authorList>
    </citation>
    <scope>NUCLEOTIDE SEQUENCE [LARGE SCALE GENOMIC DNA]</scope>
    <source>
        <strain evidence="2">B10K-DU-002-02</strain>
        <tissue evidence="2">Muscle</tissue>
    </source>
</reference>
<dbReference type="Proteomes" id="UP000522331">
    <property type="component" value="Unassembled WGS sequence"/>
</dbReference>
<evidence type="ECO:0000313" key="2">
    <source>
        <dbReference type="EMBL" id="NXB50891.1"/>
    </source>
</evidence>
<dbReference type="InterPro" id="IPR037171">
    <property type="entry name" value="NagB/RpiA_transferase-like"/>
</dbReference>
<feature type="non-terminal residue" evidence="2">
    <location>
        <position position="1"/>
    </location>
</feature>
<feature type="domain" description="Glucosamine/galactosamine-6-phosphate isomerase" evidence="1">
    <location>
        <begin position="2"/>
        <end position="76"/>
    </location>
</feature>
<name>A0A7K8EH44_LEURO</name>
<dbReference type="Pfam" id="PF01182">
    <property type="entry name" value="Glucosamine_iso"/>
    <property type="match status" value="1"/>
</dbReference>
<dbReference type="AlphaFoldDB" id="A0A7K8EH44"/>
<dbReference type="GO" id="GO:0005975">
    <property type="term" value="P:carbohydrate metabolic process"/>
    <property type="evidence" value="ECO:0007669"/>
    <property type="project" value="InterPro"/>
</dbReference>
<comment type="caution">
    <text evidence="2">The sequence shown here is derived from an EMBL/GenBank/DDBJ whole genome shotgun (WGS) entry which is preliminary data.</text>
</comment>
<evidence type="ECO:0000259" key="1">
    <source>
        <dbReference type="Pfam" id="PF01182"/>
    </source>
</evidence>
<protein>
    <submittedName>
        <fullName evidence="2">6PGL phosphogluconolactonase</fullName>
    </submittedName>
</protein>
<dbReference type="SUPFAM" id="SSF100950">
    <property type="entry name" value="NagB/RpiA/CoA transferase-like"/>
    <property type="match status" value="1"/>
</dbReference>
<feature type="non-terminal residue" evidence="2">
    <location>
        <position position="82"/>
    </location>
</feature>
<dbReference type="InterPro" id="IPR006148">
    <property type="entry name" value="Glc/Gal-6P_isomerase"/>
</dbReference>
<gene>
    <name evidence="2" type="primary">Pgls</name>
    <name evidence="2" type="ORF">LEUROT_R15093</name>
</gene>
<organism evidence="2 3">
    <name type="scientific">Leucopsar rothschildi</name>
    <name type="common">Bali myna</name>
    <name type="synonym">Rothschild's mynah</name>
    <dbReference type="NCBI Taxonomy" id="127929"/>
    <lineage>
        <taxon>Eukaryota</taxon>
        <taxon>Metazoa</taxon>
        <taxon>Chordata</taxon>
        <taxon>Craniata</taxon>
        <taxon>Vertebrata</taxon>
        <taxon>Euteleostomi</taxon>
        <taxon>Archelosauria</taxon>
        <taxon>Archosauria</taxon>
        <taxon>Dinosauria</taxon>
        <taxon>Saurischia</taxon>
        <taxon>Theropoda</taxon>
        <taxon>Coelurosauria</taxon>
        <taxon>Aves</taxon>
        <taxon>Neognathae</taxon>
        <taxon>Neoaves</taxon>
        <taxon>Telluraves</taxon>
        <taxon>Australaves</taxon>
        <taxon>Passeriformes</taxon>
        <taxon>Sturnidae</taxon>
        <taxon>Leucopsar</taxon>
    </lineage>
</organism>
<dbReference type="PANTHER" id="PTHR11054">
    <property type="entry name" value="6-PHOSPHOGLUCONOLACTONASE"/>
    <property type="match status" value="1"/>
</dbReference>
<evidence type="ECO:0000313" key="3">
    <source>
        <dbReference type="Proteomes" id="UP000522331"/>
    </source>
</evidence>
<sequence length="82" mass="8467">AALARLVTEAAAEAVARSGRFTLGLSGGSLVTLLARELPAALRAAPGAQPERWLVAFCDERLVPPEHPDSTVGAYRVRGTGG</sequence>
<dbReference type="InterPro" id="IPR039104">
    <property type="entry name" value="6PGL"/>
</dbReference>
<dbReference type="EMBL" id="VZTC01007095">
    <property type="protein sequence ID" value="NXB50891.1"/>
    <property type="molecule type" value="Genomic_DNA"/>
</dbReference>
<keyword evidence="3" id="KW-1185">Reference proteome</keyword>
<dbReference type="PANTHER" id="PTHR11054:SF0">
    <property type="entry name" value="6-PHOSPHOGLUCONOLACTONASE"/>
    <property type="match status" value="1"/>
</dbReference>
<accession>A0A7K8EH44</accession>